<keyword evidence="1" id="KW-0732">Signal</keyword>
<dbReference type="EMBL" id="LO017727">
    <property type="protein sequence ID" value="CRH06967.1"/>
    <property type="molecule type" value="Genomic_DNA"/>
</dbReference>
<proteinExistence type="predicted"/>
<protein>
    <submittedName>
        <fullName evidence="2">Putative lipoprotein</fullName>
    </submittedName>
</protein>
<evidence type="ECO:0000313" key="2">
    <source>
        <dbReference type="EMBL" id="CRH06967.1"/>
    </source>
</evidence>
<sequence>MPSRDRSQVYGLLLSLLLMGCAAQNTTPTQQATPPPWQSVDNDFQLEDVIKSDVHMVAEMIQREVMTQLKLITERLYRHNPDSWRASDAQSMQQQLARLFEQEHRWQFPQLGDAVGADAIYLAFDPRFKGDRVFAFAGGLGYMIMASYGGKKSFNFLFLDDWAHASSTLDPQRLYNSARNIDVAAWKLFNQRQADGQPYLHSLELEDAQVRDLFFVQSMAKMAAQQDLLARVMAQKGKRRIKHIVHFVATAFLPY</sequence>
<feature type="chain" id="PRO_5012797478" evidence="1">
    <location>
        <begin position="24"/>
        <end position="255"/>
    </location>
</feature>
<reference evidence="2" key="1">
    <citation type="submission" date="2015-04" db="EMBL/GenBank/DDBJ databases">
        <authorList>
            <person name="Syromyatnikov M.Y."/>
            <person name="Popov V.N."/>
        </authorList>
    </citation>
    <scope>NUCLEOTIDE SEQUENCE</scope>
    <source>
        <strain evidence="2">MO-1</strain>
    </source>
</reference>
<accession>A0A1S7LLH9</accession>
<organism evidence="2">
    <name type="scientific">Magnetococcus massalia (strain MO-1)</name>
    <dbReference type="NCBI Taxonomy" id="451514"/>
    <lineage>
        <taxon>Bacteria</taxon>
        <taxon>Pseudomonadati</taxon>
        <taxon>Pseudomonadota</taxon>
        <taxon>Magnetococcia</taxon>
        <taxon>Magnetococcales</taxon>
        <taxon>Magnetococcaceae</taxon>
        <taxon>Magnetococcus</taxon>
    </lineage>
</organism>
<name>A0A1S7LLH9_MAGMO</name>
<feature type="signal peptide" evidence="1">
    <location>
        <begin position="1"/>
        <end position="23"/>
    </location>
</feature>
<evidence type="ECO:0000256" key="1">
    <source>
        <dbReference type="SAM" id="SignalP"/>
    </source>
</evidence>
<keyword evidence="2" id="KW-0449">Lipoprotein</keyword>
<gene>
    <name evidence="2" type="ORF">MAGMO_2819</name>
</gene>
<dbReference type="PROSITE" id="PS51257">
    <property type="entry name" value="PROKAR_LIPOPROTEIN"/>
    <property type="match status" value="1"/>
</dbReference>
<dbReference type="AlphaFoldDB" id="A0A1S7LLH9"/>